<dbReference type="Proteomes" id="UP000826271">
    <property type="component" value="Unassembled WGS sequence"/>
</dbReference>
<dbReference type="Pfam" id="PF22936">
    <property type="entry name" value="Pol_BBD"/>
    <property type="match status" value="1"/>
</dbReference>
<comment type="caution">
    <text evidence="3">The sequence shown here is derived from an EMBL/GenBank/DDBJ whole genome shotgun (WGS) entry which is preliminary data.</text>
</comment>
<feature type="region of interest" description="Disordered" evidence="1">
    <location>
        <begin position="231"/>
        <end position="277"/>
    </location>
</feature>
<gene>
    <name evidence="3" type="ORF">BUALT_Bualt13G0104800</name>
</gene>
<evidence type="ECO:0000313" key="4">
    <source>
        <dbReference type="Proteomes" id="UP000826271"/>
    </source>
</evidence>
<dbReference type="GO" id="GO:0008270">
    <property type="term" value="F:zinc ion binding"/>
    <property type="evidence" value="ECO:0007669"/>
    <property type="project" value="InterPro"/>
</dbReference>
<dbReference type="SMART" id="SM00343">
    <property type="entry name" value="ZnF_C2HC"/>
    <property type="match status" value="1"/>
</dbReference>
<dbReference type="InterPro" id="IPR036875">
    <property type="entry name" value="Znf_CCHC_sf"/>
</dbReference>
<dbReference type="EMBL" id="WHWC01000013">
    <property type="protein sequence ID" value="KAG8371600.1"/>
    <property type="molecule type" value="Genomic_DNA"/>
</dbReference>
<dbReference type="SUPFAM" id="SSF57756">
    <property type="entry name" value="Retrovirus zinc finger-like domains"/>
    <property type="match status" value="1"/>
</dbReference>
<dbReference type="InterPro" id="IPR025724">
    <property type="entry name" value="GAG-pre-integrase_dom"/>
</dbReference>
<organism evidence="3 4">
    <name type="scientific">Buddleja alternifolia</name>
    <dbReference type="NCBI Taxonomy" id="168488"/>
    <lineage>
        <taxon>Eukaryota</taxon>
        <taxon>Viridiplantae</taxon>
        <taxon>Streptophyta</taxon>
        <taxon>Embryophyta</taxon>
        <taxon>Tracheophyta</taxon>
        <taxon>Spermatophyta</taxon>
        <taxon>Magnoliopsida</taxon>
        <taxon>eudicotyledons</taxon>
        <taxon>Gunneridae</taxon>
        <taxon>Pentapetalae</taxon>
        <taxon>asterids</taxon>
        <taxon>lamiids</taxon>
        <taxon>Lamiales</taxon>
        <taxon>Scrophulariaceae</taxon>
        <taxon>Buddlejeae</taxon>
        <taxon>Buddleja</taxon>
    </lineage>
</organism>
<reference evidence="3" key="1">
    <citation type="submission" date="2019-10" db="EMBL/GenBank/DDBJ databases">
        <authorList>
            <person name="Zhang R."/>
            <person name="Pan Y."/>
            <person name="Wang J."/>
            <person name="Ma R."/>
            <person name="Yu S."/>
        </authorList>
    </citation>
    <scope>NUCLEOTIDE SEQUENCE</scope>
    <source>
        <strain evidence="3">LA-IB0</strain>
        <tissue evidence="3">Leaf</tissue>
    </source>
</reference>
<dbReference type="Pfam" id="PF13976">
    <property type="entry name" value="gag_pre-integrs"/>
    <property type="match status" value="1"/>
</dbReference>
<evidence type="ECO:0000256" key="1">
    <source>
        <dbReference type="SAM" id="MobiDB-lite"/>
    </source>
</evidence>
<accession>A0AAV6WRU0</accession>
<sequence>MAGGDDSLQSIGVRLDGKNYSYWSYVMINFLKGKGLWDYVFGKAKCPKTGDEKFDELFRVWETNNSKIITWINNSVEQRIGVQLAKFNNAKEIWDYLSRLFVQNNFAVKYQLQSEIRALVQNDLGIQDFFCAMTTLWDQLALTESVELQACLLHRKPLPSVEDVVNELMVKETCLKSLKGVHTASTSVLATSSSAPVFAAPTHQYKAFVIGNCNYCKEPGHWKAQCPELRKASSWKPPQSGQGWKPPLSRSQGRKPSQQHHGGQQKPYSGASGTSVSPNIDSIADQFQKFLTFQQFQSNPQSYALSARSDSSPSIGPGINSSSWILDSGAGNYMSPDSSAFISISSDPSSTSVVTADGTPMSLTGIGTIHTSTISLPDVYCIPKLHMNLASAGQICDSGCFVGLFPNSCYVQDLKSKTVIGTGRRKGKGLYVLDELHLPTHAAAMRVNLSSFHLTPSSSKFYLWHSRLGHVSGSRLRFMCTTGILGDLPSDDISDCSGCKLGKFSALPFNLKRTKLSSRVAICVFLGYGNGQKGYRCHDPVSGKLYVSRNVSFIEHVPFFSIPSTSHGMSKSDLVEIDPFTTDCTFDSTPISSVTSQFSGKSHDIDTRPPPTTVPEPLVIADPVPPRYPKRITRSAQISDYDYSCYSPSFVSFLVSINSI</sequence>
<evidence type="ECO:0000313" key="3">
    <source>
        <dbReference type="EMBL" id="KAG8371600.1"/>
    </source>
</evidence>
<name>A0AAV6WRU0_9LAMI</name>
<dbReference type="PANTHER" id="PTHR37610:SF40">
    <property type="entry name" value="OS01G0909600 PROTEIN"/>
    <property type="match status" value="1"/>
</dbReference>
<dbReference type="PANTHER" id="PTHR37610">
    <property type="entry name" value="CCHC-TYPE DOMAIN-CONTAINING PROTEIN"/>
    <property type="match status" value="1"/>
</dbReference>
<dbReference type="InterPro" id="IPR054722">
    <property type="entry name" value="PolX-like_BBD"/>
</dbReference>
<dbReference type="AlphaFoldDB" id="A0AAV6WRU0"/>
<feature type="compositionally biased region" description="Polar residues" evidence="1">
    <location>
        <begin position="249"/>
        <end position="262"/>
    </location>
</feature>
<feature type="domain" description="CCHC-type" evidence="2">
    <location>
        <begin position="212"/>
        <end position="228"/>
    </location>
</feature>
<dbReference type="GO" id="GO:0003676">
    <property type="term" value="F:nucleic acid binding"/>
    <property type="evidence" value="ECO:0007669"/>
    <property type="project" value="InterPro"/>
</dbReference>
<dbReference type="Gene3D" id="4.10.60.10">
    <property type="entry name" value="Zinc finger, CCHC-type"/>
    <property type="match status" value="1"/>
</dbReference>
<evidence type="ECO:0000259" key="2">
    <source>
        <dbReference type="SMART" id="SM00343"/>
    </source>
</evidence>
<dbReference type="Pfam" id="PF25597">
    <property type="entry name" value="SH3_retrovirus"/>
    <property type="match status" value="1"/>
</dbReference>
<feature type="region of interest" description="Disordered" evidence="1">
    <location>
        <begin position="595"/>
        <end position="617"/>
    </location>
</feature>
<dbReference type="InterPro" id="IPR001878">
    <property type="entry name" value="Znf_CCHC"/>
</dbReference>
<dbReference type="InterPro" id="IPR057670">
    <property type="entry name" value="SH3_retrovirus"/>
</dbReference>
<protein>
    <recommendedName>
        <fullName evidence="2">CCHC-type domain-containing protein</fullName>
    </recommendedName>
</protein>
<dbReference type="Pfam" id="PF14244">
    <property type="entry name" value="Retrotran_gag_3"/>
    <property type="match status" value="1"/>
</dbReference>
<dbReference type="InterPro" id="IPR029472">
    <property type="entry name" value="Copia-like_N"/>
</dbReference>
<proteinExistence type="predicted"/>
<keyword evidence="4" id="KW-1185">Reference proteome</keyword>